<dbReference type="HOGENOM" id="CLU_1978417_0_0_6"/>
<organism evidence="1 2">
    <name type="scientific">Hahella chejuensis (strain KCTC 2396)</name>
    <dbReference type="NCBI Taxonomy" id="349521"/>
    <lineage>
        <taxon>Bacteria</taxon>
        <taxon>Pseudomonadati</taxon>
        <taxon>Pseudomonadota</taxon>
        <taxon>Gammaproteobacteria</taxon>
        <taxon>Oceanospirillales</taxon>
        <taxon>Hahellaceae</taxon>
        <taxon>Hahella</taxon>
    </lineage>
</organism>
<gene>
    <name evidence="1" type="ordered locus">HCH_03813</name>
</gene>
<dbReference type="AlphaFoldDB" id="Q2SFN0"/>
<dbReference type="STRING" id="349521.HCH_03813"/>
<dbReference type="KEGG" id="hch:HCH_03813"/>
<dbReference type="EMBL" id="CP000155">
    <property type="protein sequence ID" value="ABC30544.1"/>
    <property type="molecule type" value="Genomic_DNA"/>
</dbReference>
<name>Q2SFN0_HAHCH</name>
<keyword evidence="2" id="KW-1185">Reference proteome</keyword>
<evidence type="ECO:0000313" key="2">
    <source>
        <dbReference type="Proteomes" id="UP000000238"/>
    </source>
</evidence>
<dbReference type="OrthoDB" id="7064845at2"/>
<dbReference type="RefSeq" id="WP_011397611.1">
    <property type="nucleotide sequence ID" value="NC_007645.1"/>
</dbReference>
<accession>Q2SFN0</accession>
<reference evidence="1 2" key="1">
    <citation type="journal article" date="2005" name="Nucleic Acids Res.">
        <title>Genomic blueprint of Hahella chejuensis, a marine microbe producing an algicidal agent.</title>
        <authorList>
            <person name="Jeong H."/>
            <person name="Yim J.H."/>
            <person name="Lee C."/>
            <person name="Choi S.-H."/>
            <person name="Park Y.K."/>
            <person name="Yoon S.H."/>
            <person name="Hur C.-G."/>
            <person name="Kang H.-Y."/>
            <person name="Kim D."/>
            <person name="Lee H.H."/>
            <person name="Park K.H."/>
            <person name="Park S.-H."/>
            <person name="Park H.-S."/>
            <person name="Lee H.K."/>
            <person name="Oh T.K."/>
            <person name="Kim J.F."/>
        </authorList>
    </citation>
    <scope>NUCLEOTIDE SEQUENCE [LARGE SCALE GENOMIC DNA]</scope>
    <source>
        <strain evidence="1 2">KCTC 2396</strain>
    </source>
</reference>
<proteinExistence type="predicted"/>
<dbReference type="Proteomes" id="UP000000238">
    <property type="component" value="Chromosome"/>
</dbReference>
<protein>
    <submittedName>
        <fullName evidence="1">Uncharacterized protein</fullName>
    </submittedName>
</protein>
<evidence type="ECO:0000313" key="1">
    <source>
        <dbReference type="EMBL" id="ABC30544.1"/>
    </source>
</evidence>
<sequence>MIKREVLMPIELIEDIARIVHEEGYVALQDAFPSIDTKPPIFLSDVEAEALIDLAVIEKKKVRLMFPYYDDEHPLFNEEHEKGFDDIQMGIYEKTIYYVESAFKKRSIRSSDLIDIKLRNRHIHRQ</sequence>